<sequence>METLAVALLGFFTAGYFVLAGADIGTGMLLPFLGRTDRERRLVIASFAPFFLGNEVWLIATAGLLAGCFPDFEGVLFTGQFAVLVPLLAGWMVRDAGLWLRGRASGAGRDPDAAAGRGSVPRGGRVWRPACDGAVVCGSWVVALSWGRLLASLFAGTPGTAATGAGAVVAALAVAALFAAHGAGFASVRLTGAPYARARRLTGRTRAWRSFALTGSLMAAVPVLAGLSLPLAASAADGATLALLVPALLVITPFLVAAQGWTWWAFRHRVSGPSYL</sequence>
<reference evidence="8" key="1">
    <citation type="journal article" date="2014" name="Int. J. Syst. Evol. Microbiol.">
        <title>Complete genome sequence of Corynebacterium casei LMG S-19264T (=DSM 44701T), isolated from a smear-ripened cheese.</title>
        <authorList>
            <consortium name="US DOE Joint Genome Institute (JGI-PGF)"/>
            <person name="Walter F."/>
            <person name="Albersmeier A."/>
            <person name="Kalinowski J."/>
            <person name="Ruckert C."/>
        </authorList>
    </citation>
    <scope>NUCLEOTIDE SEQUENCE</scope>
    <source>
        <strain evidence="8">JCM 4391</strain>
    </source>
</reference>
<evidence type="ECO:0000313" key="8">
    <source>
        <dbReference type="EMBL" id="GGU57431.1"/>
    </source>
</evidence>
<evidence type="ECO:0000256" key="7">
    <source>
        <dbReference type="SAM" id="Phobius"/>
    </source>
</evidence>
<feature type="transmembrane region" description="Helical" evidence="7">
    <location>
        <begin position="167"/>
        <end position="190"/>
    </location>
</feature>
<feature type="transmembrane region" description="Helical" evidence="7">
    <location>
        <begin position="42"/>
        <end position="66"/>
    </location>
</feature>
<evidence type="ECO:0008006" key="10">
    <source>
        <dbReference type="Google" id="ProtNLM"/>
    </source>
</evidence>
<comment type="similarity">
    <text evidence="2">Belongs to the cytochrome ubiquinol oxidase subunit 2 family.</text>
</comment>
<organism evidence="8 9">
    <name type="scientific">Streptomyces lavendofoliae</name>
    <dbReference type="NCBI Taxonomy" id="67314"/>
    <lineage>
        <taxon>Bacteria</taxon>
        <taxon>Bacillati</taxon>
        <taxon>Actinomycetota</taxon>
        <taxon>Actinomycetes</taxon>
        <taxon>Kitasatosporales</taxon>
        <taxon>Streptomycetaceae</taxon>
        <taxon>Streptomyces</taxon>
    </lineage>
</organism>
<feature type="transmembrane region" description="Helical" evidence="7">
    <location>
        <begin position="72"/>
        <end position="93"/>
    </location>
</feature>
<evidence type="ECO:0000256" key="3">
    <source>
        <dbReference type="ARBA" id="ARBA00022475"/>
    </source>
</evidence>
<evidence type="ECO:0000256" key="4">
    <source>
        <dbReference type="ARBA" id="ARBA00022692"/>
    </source>
</evidence>
<proteinExistence type="inferred from homology"/>
<dbReference type="GO" id="GO:0005886">
    <property type="term" value="C:plasma membrane"/>
    <property type="evidence" value="ECO:0007669"/>
    <property type="project" value="UniProtKB-SubCell"/>
</dbReference>
<keyword evidence="4 7" id="KW-0812">Transmembrane</keyword>
<keyword evidence="5 7" id="KW-1133">Transmembrane helix</keyword>
<dbReference type="Proteomes" id="UP000636661">
    <property type="component" value="Unassembled WGS sequence"/>
</dbReference>
<comment type="subcellular location">
    <subcellularLocation>
        <location evidence="1">Cell membrane</location>
        <topology evidence="1">Multi-pass membrane protein</topology>
    </subcellularLocation>
</comment>
<dbReference type="GO" id="GO:0070069">
    <property type="term" value="C:cytochrome complex"/>
    <property type="evidence" value="ECO:0007669"/>
    <property type="project" value="TreeGrafter"/>
</dbReference>
<accession>A0A918I2R3</accession>
<feature type="transmembrane region" description="Helical" evidence="7">
    <location>
        <begin position="211"/>
        <end position="233"/>
    </location>
</feature>
<keyword evidence="9" id="KW-1185">Reference proteome</keyword>
<name>A0A918I2R3_9ACTN</name>
<dbReference type="GO" id="GO:0009055">
    <property type="term" value="F:electron transfer activity"/>
    <property type="evidence" value="ECO:0007669"/>
    <property type="project" value="TreeGrafter"/>
</dbReference>
<dbReference type="PANTHER" id="PTHR43141">
    <property type="entry name" value="CYTOCHROME BD2 SUBUNIT II"/>
    <property type="match status" value="1"/>
</dbReference>
<evidence type="ECO:0000256" key="1">
    <source>
        <dbReference type="ARBA" id="ARBA00004651"/>
    </source>
</evidence>
<dbReference type="PANTHER" id="PTHR43141:SF4">
    <property type="entry name" value="CYTOCHROME BD2 SUBUNIT II"/>
    <property type="match status" value="1"/>
</dbReference>
<evidence type="ECO:0000256" key="5">
    <source>
        <dbReference type="ARBA" id="ARBA00022989"/>
    </source>
</evidence>
<comment type="caution">
    <text evidence="8">The sequence shown here is derived from an EMBL/GenBank/DDBJ whole genome shotgun (WGS) entry which is preliminary data.</text>
</comment>
<gene>
    <name evidence="8" type="ORF">GCM10010274_53070</name>
</gene>
<dbReference type="GO" id="GO:0019646">
    <property type="term" value="P:aerobic electron transport chain"/>
    <property type="evidence" value="ECO:0007669"/>
    <property type="project" value="TreeGrafter"/>
</dbReference>
<keyword evidence="6 7" id="KW-0472">Membrane</keyword>
<evidence type="ECO:0000256" key="2">
    <source>
        <dbReference type="ARBA" id="ARBA00007543"/>
    </source>
</evidence>
<dbReference type="EMBL" id="BMTP01000015">
    <property type="protein sequence ID" value="GGU57431.1"/>
    <property type="molecule type" value="Genomic_DNA"/>
</dbReference>
<evidence type="ECO:0000313" key="9">
    <source>
        <dbReference type="Proteomes" id="UP000636661"/>
    </source>
</evidence>
<dbReference type="InterPro" id="IPR003317">
    <property type="entry name" value="Cyt-d_oxidase_su2"/>
</dbReference>
<dbReference type="Pfam" id="PF02322">
    <property type="entry name" value="Cyt_bd_oxida_II"/>
    <property type="match status" value="1"/>
</dbReference>
<dbReference type="RefSeq" id="WP_189553778.1">
    <property type="nucleotide sequence ID" value="NZ_BMTP01000015.1"/>
</dbReference>
<feature type="transmembrane region" description="Helical" evidence="7">
    <location>
        <begin position="239"/>
        <end position="266"/>
    </location>
</feature>
<feature type="transmembrane region" description="Helical" evidence="7">
    <location>
        <begin position="126"/>
        <end position="147"/>
    </location>
</feature>
<reference evidence="8" key="2">
    <citation type="submission" date="2020-09" db="EMBL/GenBank/DDBJ databases">
        <authorList>
            <person name="Sun Q."/>
            <person name="Ohkuma M."/>
        </authorList>
    </citation>
    <scope>NUCLEOTIDE SEQUENCE</scope>
    <source>
        <strain evidence="8">JCM 4391</strain>
    </source>
</reference>
<protein>
    <recommendedName>
        <fullName evidence="10">Cytochrome d ubiquinol oxidase subunit II</fullName>
    </recommendedName>
</protein>
<dbReference type="GO" id="GO:0016682">
    <property type="term" value="F:oxidoreductase activity, acting on diphenols and related substances as donors, oxygen as acceptor"/>
    <property type="evidence" value="ECO:0007669"/>
    <property type="project" value="TreeGrafter"/>
</dbReference>
<evidence type="ECO:0000256" key="6">
    <source>
        <dbReference type="ARBA" id="ARBA00023136"/>
    </source>
</evidence>
<dbReference type="AlphaFoldDB" id="A0A918I2R3"/>
<keyword evidence="3" id="KW-1003">Cell membrane</keyword>
<feature type="transmembrane region" description="Helical" evidence="7">
    <location>
        <begin position="6"/>
        <end position="30"/>
    </location>
</feature>